<dbReference type="AlphaFoldDB" id="A0A4S4KWD3"/>
<organism evidence="3 4">
    <name type="scientific">Bondarzewia mesenterica</name>
    <dbReference type="NCBI Taxonomy" id="1095465"/>
    <lineage>
        <taxon>Eukaryota</taxon>
        <taxon>Fungi</taxon>
        <taxon>Dikarya</taxon>
        <taxon>Basidiomycota</taxon>
        <taxon>Agaricomycotina</taxon>
        <taxon>Agaricomycetes</taxon>
        <taxon>Russulales</taxon>
        <taxon>Bondarzewiaceae</taxon>
        <taxon>Bondarzewia</taxon>
    </lineage>
</organism>
<evidence type="ECO:0008006" key="5">
    <source>
        <dbReference type="Google" id="ProtNLM"/>
    </source>
</evidence>
<proteinExistence type="predicted"/>
<dbReference type="GO" id="GO:0032263">
    <property type="term" value="P:GMP salvage"/>
    <property type="evidence" value="ECO:0007669"/>
    <property type="project" value="TreeGrafter"/>
</dbReference>
<dbReference type="InterPro" id="IPR029057">
    <property type="entry name" value="PRTase-like"/>
</dbReference>
<evidence type="ECO:0000256" key="2">
    <source>
        <dbReference type="ARBA" id="ARBA00022679"/>
    </source>
</evidence>
<dbReference type="GO" id="GO:0032265">
    <property type="term" value="P:XMP salvage"/>
    <property type="evidence" value="ECO:0007669"/>
    <property type="project" value="TreeGrafter"/>
</dbReference>
<name>A0A4S4KWD3_9AGAM</name>
<sequence>MGEPEHLRATYNDVHNLIKNSASKIAEFKPDIFIAIGGGGFFPARVLRTFLKNPETKHNIPIYAIGLSLYEALPGTTEEHIGKEIVRTQWLGPESGKVLLGRRALIIDEIDDSRKTLQYAVEELRKDVEREVLFLPESEREAARTQFAIFVVHNKLKLKLGTIPPDVPCVSFLAILTLVKLFHGHWFNGILFSAAPRYFAGAEVDDLWLDYPWEASDIEEHDRLAKAQNSEA</sequence>
<gene>
    <name evidence="3" type="ORF">EW146_g10501</name>
</gene>
<dbReference type="PANTHER" id="PTHR43363:SF1">
    <property type="entry name" value="HYPOXANTHINE-GUANINE PHOSPHORIBOSYLTRANSFERASE"/>
    <property type="match status" value="1"/>
</dbReference>
<protein>
    <recommendedName>
        <fullName evidence="5">Phosphoribosyltransferase domain-containing protein</fullName>
    </recommendedName>
</protein>
<dbReference type="InterPro" id="IPR000836">
    <property type="entry name" value="PRTase_dom"/>
</dbReference>
<dbReference type="SUPFAM" id="SSF53271">
    <property type="entry name" value="PRTase-like"/>
    <property type="match status" value="1"/>
</dbReference>
<dbReference type="GO" id="GO:0046100">
    <property type="term" value="P:hypoxanthine metabolic process"/>
    <property type="evidence" value="ECO:0007669"/>
    <property type="project" value="TreeGrafter"/>
</dbReference>
<dbReference type="GO" id="GO:0005737">
    <property type="term" value="C:cytoplasm"/>
    <property type="evidence" value="ECO:0007669"/>
    <property type="project" value="TreeGrafter"/>
</dbReference>
<dbReference type="Gene3D" id="3.40.50.2020">
    <property type="match status" value="1"/>
</dbReference>
<dbReference type="EMBL" id="SGPL01001413">
    <property type="protein sequence ID" value="THH03136.1"/>
    <property type="molecule type" value="Genomic_DNA"/>
</dbReference>
<dbReference type="PANTHER" id="PTHR43363">
    <property type="entry name" value="HYPOXANTHINE PHOSPHORIBOSYLTRANSFERASE"/>
    <property type="match status" value="1"/>
</dbReference>
<dbReference type="Proteomes" id="UP000310158">
    <property type="component" value="Unassembled WGS sequence"/>
</dbReference>
<evidence type="ECO:0000256" key="1">
    <source>
        <dbReference type="ARBA" id="ARBA00022676"/>
    </source>
</evidence>
<evidence type="ECO:0000313" key="4">
    <source>
        <dbReference type="Proteomes" id="UP000310158"/>
    </source>
</evidence>
<dbReference type="CDD" id="cd06223">
    <property type="entry name" value="PRTases_typeI"/>
    <property type="match status" value="1"/>
</dbReference>
<evidence type="ECO:0000313" key="3">
    <source>
        <dbReference type="EMBL" id="THH03136.1"/>
    </source>
</evidence>
<comment type="caution">
    <text evidence="3">The sequence shown here is derived from an EMBL/GenBank/DDBJ whole genome shotgun (WGS) entry which is preliminary data.</text>
</comment>
<reference evidence="3 4" key="1">
    <citation type="submission" date="2019-02" db="EMBL/GenBank/DDBJ databases">
        <title>Genome sequencing of the rare red list fungi Bondarzewia mesenterica.</title>
        <authorList>
            <person name="Buettner E."/>
            <person name="Kellner H."/>
        </authorList>
    </citation>
    <scope>NUCLEOTIDE SEQUENCE [LARGE SCALE GENOMIC DNA]</scope>
    <source>
        <strain evidence="3 4">DSM 108281</strain>
    </source>
</reference>
<accession>A0A4S4KWD3</accession>
<keyword evidence="2" id="KW-0808">Transferase</keyword>
<keyword evidence="1" id="KW-0328">Glycosyltransferase</keyword>
<dbReference type="GO" id="GO:0032264">
    <property type="term" value="P:IMP salvage"/>
    <property type="evidence" value="ECO:0007669"/>
    <property type="project" value="TreeGrafter"/>
</dbReference>
<dbReference type="OrthoDB" id="9973266at2759"/>
<dbReference type="GO" id="GO:0004422">
    <property type="term" value="F:hypoxanthine phosphoribosyltransferase activity"/>
    <property type="evidence" value="ECO:0007669"/>
    <property type="project" value="TreeGrafter"/>
</dbReference>
<keyword evidence="4" id="KW-1185">Reference proteome</keyword>